<protein>
    <submittedName>
        <fullName evidence="4">SDR family oxidoreductase</fullName>
    </submittedName>
</protein>
<name>A0ABW4J0G0_9ACTN</name>
<comment type="similarity">
    <text evidence="2">Belongs to the NAD(P)-dependent epimerase/dehydratase family. Dihydroflavonol-4-reductase subfamily.</text>
</comment>
<organism evidence="4 5">
    <name type="scientific">Streptomyces caeni</name>
    <dbReference type="NCBI Taxonomy" id="2307231"/>
    <lineage>
        <taxon>Bacteria</taxon>
        <taxon>Bacillati</taxon>
        <taxon>Actinomycetota</taxon>
        <taxon>Actinomycetes</taxon>
        <taxon>Kitasatosporales</taxon>
        <taxon>Streptomycetaceae</taxon>
        <taxon>Streptomyces</taxon>
    </lineage>
</organism>
<dbReference type="Pfam" id="PF01370">
    <property type="entry name" value="Epimerase"/>
    <property type="match status" value="1"/>
</dbReference>
<dbReference type="PANTHER" id="PTHR10366">
    <property type="entry name" value="NAD DEPENDENT EPIMERASE/DEHYDRATASE"/>
    <property type="match status" value="1"/>
</dbReference>
<dbReference type="EMBL" id="JBHUDX010000083">
    <property type="protein sequence ID" value="MFD1661705.1"/>
    <property type="molecule type" value="Genomic_DNA"/>
</dbReference>
<dbReference type="Gene3D" id="3.40.50.720">
    <property type="entry name" value="NAD(P)-binding Rossmann-like Domain"/>
    <property type="match status" value="1"/>
</dbReference>
<comment type="caution">
    <text evidence="4">The sequence shown here is derived from an EMBL/GenBank/DDBJ whole genome shotgun (WGS) entry which is preliminary data.</text>
</comment>
<dbReference type="CDD" id="cd05227">
    <property type="entry name" value="AR_SDR_e"/>
    <property type="match status" value="1"/>
</dbReference>
<dbReference type="InterPro" id="IPR050425">
    <property type="entry name" value="NAD(P)_dehydrat-like"/>
</dbReference>
<evidence type="ECO:0000256" key="2">
    <source>
        <dbReference type="ARBA" id="ARBA00023445"/>
    </source>
</evidence>
<accession>A0ABW4J0G0</accession>
<feature type="domain" description="NAD-dependent epimerase/dehydratase" evidence="3">
    <location>
        <begin position="1"/>
        <end position="239"/>
    </location>
</feature>
<proteinExistence type="inferred from homology"/>
<evidence type="ECO:0000313" key="4">
    <source>
        <dbReference type="EMBL" id="MFD1661705.1"/>
    </source>
</evidence>
<dbReference type="InterPro" id="IPR036291">
    <property type="entry name" value="NAD(P)-bd_dom_sf"/>
</dbReference>
<reference evidence="5" key="1">
    <citation type="journal article" date="2019" name="Int. J. Syst. Evol. Microbiol.">
        <title>The Global Catalogue of Microorganisms (GCM) 10K type strain sequencing project: providing services to taxonomists for standard genome sequencing and annotation.</title>
        <authorList>
            <consortium name="The Broad Institute Genomics Platform"/>
            <consortium name="The Broad Institute Genome Sequencing Center for Infectious Disease"/>
            <person name="Wu L."/>
            <person name="Ma J."/>
        </authorList>
    </citation>
    <scope>NUCLEOTIDE SEQUENCE [LARGE SCALE GENOMIC DNA]</scope>
    <source>
        <strain evidence="5">CGMCC 1.12470</strain>
    </source>
</reference>
<evidence type="ECO:0000259" key="3">
    <source>
        <dbReference type="Pfam" id="PF01370"/>
    </source>
</evidence>
<dbReference type="RefSeq" id="WP_381088027.1">
    <property type="nucleotide sequence ID" value="NZ_JBHUDX010000083.1"/>
</dbReference>
<dbReference type="InterPro" id="IPR001509">
    <property type="entry name" value="Epimerase_deHydtase"/>
</dbReference>
<dbReference type="SUPFAM" id="SSF51735">
    <property type="entry name" value="NAD(P)-binding Rossmann-fold domains"/>
    <property type="match status" value="1"/>
</dbReference>
<gene>
    <name evidence="4" type="ORF">ACFSL4_26775</name>
</gene>
<evidence type="ECO:0000313" key="5">
    <source>
        <dbReference type="Proteomes" id="UP001597261"/>
    </source>
</evidence>
<evidence type="ECO:0000256" key="1">
    <source>
        <dbReference type="ARBA" id="ARBA00023002"/>
    </source>
</evidence>
<keyword evidence="5" id="KW-1185">Reference proteome</keyword>
<keyword evidence="1" id="KW-0560">Oxidoreductase</keyword>
<sequence length="350" mass="36828">MTGGNGYLGSHSVALLLREGHRVRTTVRSPDRAADVRAALEADGADPDGRLEIVHADLTADDGWDDAVAGCAHVLHVASPFPGGRPAHDDDVIVPARDGALRVLRSARQGGVRRVVLTSSFAAVGYSRKASGRYDETDWTDPADDNSAYVRSKTIAERAAWDFVAAEGNGLELAVVNPSGIFGPVLGPRLSASIGLLKAMLEGAVPAVPPVYFGVVDVRDVAELHLRAMTHPAAAGERFLAGSGEAISFLQMARMLADGLGERAARVPTMELSAEQVREAARTDPALRETAGRLGEVPRLDTGKARSVLGWAPRDTATTIVDTAESLFRLGLVAWPGPGRLPADEGTAAR</sequence>
<dbReference type="Proteomes" id="UP001597261">
    <property type="component" value="Unassembled WGS sequence"/>
</dbReference>
<dbReference type="PANTHER" id="PTHR10366:SF564">
    <property type="entry name" value="STEROL-4-ALPHA-CARBOXYLATE 3-DEHYDROGENASE, DECARBOXYLATING"/>
    <property type="match status" value="1"/>
</dbReference>